<evidence type="ECO:0000313" key="1">
    <source>
        <dbReference type="EMBL" id="MML56010.1"/>
    </source>
</evidence>
<name>A0A403QMQ6_SALET</name>
<organism evidence="1">
    <name type="scientific">Salmonella enterica I</name>
    <dbReference type="NCBI Taxonomy" id="59201"/>
    <lineage>
        <taxon>Bacteria</taxon>
        <taxon>Pseudomonadati</taxon>
        <taxon>Pseudomonadota</taxon>
        <taxon>Gammaproteobacteria</taxon>
        <taxon>Enterobacterales</taxon>
        <taxon>Enterobacteriaceae</taxon>
        <taxon>Salmonella</taxon>
    </lineage>
</organism>
<proteinExistence type="predicted"/>
<gene>
    <name evidence="1" type="ORF">D7N80_22560</name>
</gene>
<protein>
    <submittedName>
        <fullName evidence="1">Uncharacterized protein</fullName>
    </submittedName>
</protein>
<accession>A0A403QMQ6</accession>
<dbReference type="EMBL" id="RVVJ01000033">
    <property type="protein sequence ID" value="MML56010.1"/>
    <property type="molecule type" value="Genomic_DNA"/>
</dbReference>
<reference evidence="1" key="1">
    <citation type="submission" date="2018-09" db="EMBL/GenBank/DDBJ databases">
        <authorList>
            <person name="Ashton P.M."/>
            <person name="Dallman T."/>
            <person name="Nair S."/>
            <person name="De Pinna E."/>
            <person name="Peters T."/>
            <person name="Grant K."/>
        </authorList>
    </citation>
    <scope>NUCLEOTIDE SEQUENCE [LARGE SCALE GENOMIC DNA]</scope>
    <source>
        <strain evidence="1">598938</strain>
    </source>
</reference>
<dbReference type="AlphaFoldDB" id="A0A403QMQ6"/>
<sequence length="94" mass="11167">MREEKLVTNDIYFFLTETARASTALSLLWEFADAAQTPERIEATVFLISEIRDRMYALEYFLGDSNDLSKILAEYKHKFDIYDLLAERKKRDYQ</sequence>
<dbReference type="Proteomes" id="UP000885348">
    <property type="component" value="Unassembled WGS sequence"/>
</dbReference>
<comment type="caution">
    <text evidence="1">The sequence shown here is derived from an EMBL/GenBank/DDBJ whole genome shotgun (WGS) entry which is preliminary data.</text>
</comment>